<reference evidence="2" key="1">
    <citation type="journal article" date="2019" name="Int. J. Syst. Evol. Microbiol.">
        <title>The Global Catalogue of Microorganisms (GCM) 10K type strain sequencing project: providing services to taxonomists for standard genome sequencing and annotation.</title>
        <authorList>
            <consortium name="The Broad Institute Genomics Platform"/>
            <consortium name="The Broad Institute Genome Sequencing Center for Infectious Disease"/>
            <person name="Wu L."/>
            <person name="Ma J."/>
        </authorList>
    </citation>
    <scope>NUCLEOTIDE SEQUENCE [LARGE SCALE GENOMIC DNA]</scope>
    <source>
        <strain evidence="2">CCM 7043</strain>
    </source>
</reference>
<dbReference type="RefSeq" id="WP_344718163.1">
    <property type="nucleotide sequence ID" value="NZ_BAAAUS010000001.1"/>
</dbReference>
<dbReference type="Proteomes" id="UP001597114">
    <property type="component" value="Unassembled WGS sequence"/>
</dbReference>
<dbReference type="NCBIfam" id="NF041064">
    <property type="entry name" value="DpdG"/>
    <property type="match status" value="1"/>
</dbReference>
<comment type="caution">
    <text evidence="1">The sequence shown here is derived from an EMBL/GenBank/DDBJ whole genome shotgun (WGS) entry which is preliminary data.</text>
</comment>
<sequence length="295" mass="31675">MPLLNPPNILPKGMFLIARTLRHHGKPVERASLKALLQPPSLPLRKAGTNTFDASLKALRDLGLAQTDGSTVTYNAKAPAPDDMETFYDGLLACIMSDAAIGEEDGTAQEDLMAALAWWCAQDPHAEPVGWDRVQELLSHDMGATFQSFPIGNSVPWLAFGRWAVSLGFAEQQSFGEPGGLRLIPDVTRALKRAVRISGLHGTVRADQFLTVVRAELPVVDGGRLAMRWRPTWDLPPGRQAVSGAIDRALSHALLRCAEDGLLGLLSLSDASKVTLSDGNAAHPISHVEIGADDA</sequence>
<accession>A0ABW4EXT5</accession>
<organism evidence="1 2">
    <name type="scientific">Pseudonocardia yunnanensis</name>
    <dbReference type="NCBI Taxonomy" id="58107"/>
    <lineage>
        <taxon>Bacteria</taxon>
        <taxon>Bacillati</taxon>
        <taxon>Actinomycetota</taxon>
        <taxon>Actinomycetes</taxon>
        <taxon>Pseudonocardiales</taxon>
        <taxon>Pseudonocardiaceae</taxon>
        <taxon>Pseudonocardia</taxon>
    </lineage>
</organism>
<evidence type="ECO:0000313" key="2">
    <source>
        <dbReference type="Proteomes" id="UP001597114"/>
    </source>
</evidence>
<proteinExistence type="predicted"/>
<dbReference type="InterPro" id="IPR049812">
    <property type="entry name" value="DpdG-like"/>
</dbReference>
<protein>
    <submittedName>
        <fullName evidence="1">Protein DpdG</fullName>
    </submittedName>
</protein>
<dbReference type="EMBL" id="JBHUCO010000015">
    <property type="protein sequence ID" value="MFD1518889.1"/>
    <property type="molecule type" value="Genomic_DNA"/>
</dbReference>
<evidence type="ECO:0000313" key="1">
    <source>
        <dbReference type="EMBL" id="MFD1518889.1"/>
    </source>
</evidence>
<gene>
    <name evidence="1" type="primary">dpdG</name>
    <name evidence="1" type="ORF">ACFSJD_15440</name>
</gene>
<keyword evidence="2" id="KW-1185">Reference proteome</keyword>
<name>A0ABW4EXT5_9PSEU</name>